<comment type="caution">
    <text evidence="2">The sequence shown here is derived from an EMBL/GenBank/DDBJ whole genome shotgun (WGS) entry which is preliminary data.</text>
</comment>
<keyword evidence="3" id="KW-1185">Reference proteome</keyword>
<proteinExistence type="predicted"/>
<evidence type="ECO:0000313" key="3">
    <source>
        <dbReference type="Proteomes" id="UP001233535"/>
    </source>
</evidence>
<dbReference type="RefSeq" id="WP_309261564.1">
    <property type="nucleotide sequence ID" value="NZ_JARUHG010000001.1"/>
</dbReference>
<sequence length="1090" mass="122827">MIKKSLQPEAQRLLKVWWKARKAAGSDTGSAFRVHLMRSAERPLHMALSALATTLVVLIVTYLLSLKAADGFAQLFTPITSLIPRMAPEELRTASDGFMQAQAALAALSFPIAIAFAALSHDKEQRTTTMEIYFVEAAVLLLALSSFAFIVALLAFQGIYELAGGFDVKPRRFFCALMLAGMCIWMTVNLALTSWFTIKTFEFLSRDGRRRFLAAYAVQAVRSRAARSHIMNWLLQNELSELKRRALVDWNSVTILDRNYRAVQRIFSKEHELIDANPRQLARLLQRYSNLGSVNRAQIQIPPHTWHVGAKSHELVLIPKDREPSRKTERAIAKCFTFRTGGRSHLFDEYGEYVATVLGEARSAKLRGDSITYVYQIATFTQLMQGALYRGFDLAVVAAADRHILESIPANADIWTFLRPAKHFVYEDLIPAAVRGDGHWFLTFTRELSGFLTTQSNEHASTTLQKDVIQFMTWLVTRLSEEWRDLRDEHVATGTLQKGSTKLKEPYARKYEKVLSELTGLREHNDSFLANWQYSKAAWNEAAQGVYLLFLHCESLAISVHNAIALDDLQAAEWWTDCFIRWPSQHGYAFSESVLMDDEFIRNWITASVFEQPQPDHAAATKYQVIRHFWQDARIILLAKLVAEREQKKARILERAISSIVSMNPIMPGGHINREETAWNAPRVLSDALRMLLHSTGSLEHTVLASTTESLLTFGRPHMVTGRLYSAWGSDDASSLLRQILILVVSASVRPWSTSVQAETLLRWLVADEGRKHSGKQHLTQLLIHADELDHEELAEHFGESFPEVVSWPESIRIAKEAIAHLIGGIERQHADALNKAPLSDRRLSEIARAAEATAFAKESGGVGVRLFQHVEIADASDGTKDYTLRIAGVSRAMVVDIPNPVRPINEEEWLAKAVRDHVSRTVMLLSSRSLLKNEVQTPTPESYFAEIQNQIRVHGSDPDSILLLTHNQTSPEWLWQWRYPEMYSIAHPENLWIDLNPSSVEGLRPFIAVNGVKVVRAPVSSTASLSLPRNAFRRLIFSRYGSGSLINAQWHPEGDGSTEGVLQLSWRARIEVAERVATALVHDVNVSAH</sequence>
<evidence type="ECO:0000313" key="2">
    <source>
        <dbReference type="EMBL" id="MDR0182421.1"/>
    </source>
</evidence>
<dbReference type="Proteomes" id="UP001233535">
    <property type="component" value="Unassembled WGS sequence"/>
</dbReference>
<feature type="transmembrane region" description="Helical" evidence="1">
    <location>
        <begin position="43"/>
        <end position="64"/>
    </location>
</feature>
<evidence type="ECO:0000256" key="1">
    <source>
        <dbReference type="SAM" id="Phobius"/>
    </source>
</evidence>
<protein>
    <submittedName>
        <fullName evidence="2">Uncharacterized protein</fullName>
    </submittedName>
</protein>
<gene>
    <name evidence="2" type="ORF">P8609_05465</name>
</gene>
<feature type="transmembrane region" description="Helical" evidence="1">
    <location>
        <begin position="101"/>
        <end position="120"/>
    </location>
</feature>
<feature type="transmembrane region" description="Helical" evidence="1">
    <location>
        <begin position="132"/>
        <end position="156"/>
    </location>
</feature>
<organism evidence="2 3">
    <name type="scientific">Lysobacter arvi</name>
    <dbReference type="NCBI Taxonomy" id="3038776"/>
    <lineage>
        <taxon>Bacteria</taxon>
        <taxon>Pseudomonadati</taxon>
        <taxon>Pseudomonadota</taxon>
        <taxon>Gammaproteobacteria</taxon>
        <taxon>Lysobacterales</taxon>
        <taxon>Lysobacteraceae</taxon>
        <taxon>Lysobacter</taxon>
    </lineage>
</organism>
<keyword evidence="1" id="KW-0812">Transmembrane</keyword>
<accession>A0ABU1CB71</accession>
<dbReference type="EMBL" id="JARUHG010000001">
    <property type="protein sequence ID" value="MDR0182421.1"/>
    <property type="molecule type" value="Genomic_DNA"/>
</dbReference>
<keyword evidence="1" id="KW-0472">Membrane</keyword>
<reference evidence="2 3" key="1">
    <citation type="submission" date="2023-04" db="EMBL/GenBank/DDBJ databases">
        <title>Lysobacter sp. strain UC isolated from soil sample.</title>
        <authorList>
            <person name="Choksket S."/>
            <person name="Harshvardhan F."/>
            <person name="Rana R."/>
            <person name="Patil P.B."/>
            <person name="Korpole S."/>
        </authorList>
    </citation>
    <scope>NUCLEOTIDE SEQUENCE [LARGE SCALE GENOMIC DNA]</scope>
    <source>
        <strain evidence="2 3">UC</strain>
    </source>
</reference>
<keyword evidence="1" id="KW-1133">Transmembrane helix</keyword>
<name>A0ABU1CB71_9GAMM</name>
<feature type="transmembrane region" description="Helical" evidence="1">
    <location>
        <begin position="176"/>
        <end position="198"/>
    </location>
</feature>